<evidence type="ECO:0000256" key="6">
    <source>
        <dbReference type="ARBA" id="ARBA00023295"/>
    </source>
</evidence>
<evidence type="ECO:0000259" key="8">
    <source>
        <dbReference type="Pfam" id="PF00723"/>
    </source>
</evidence>
<comment type="caution">
    <text evidence="9">The sequence shown here is derived from an EMBL/GenBank/DDBJ whole genome shotgun (WGS) entry which is preliminary data.</text>
</comment>
<dbReference type="RefSeq" id="WP_243066891.1">
    <property type="nucleotide sequence ID" value="NZ_JAIVFK010000010.1"/>
</dbReference>
<comment type="catalytic activity">
    <reaction evidence="1">
        <text>Hydrolysis of terminal (1-&gt;4)-linked alpha-D-glucose residues successively from non-reducing ends of the chains with release of beta-D-glucose.</text>
        <dbReference type="EC" id="3.2.1.3"/>
    </reaction>
</comment>
<dbReference type="SUPFAM" id="SSF48208">
    <property type="entry name" value="Six-hairpin glycosidases"/>
    <property type="match status" value="1"/>
</dbReference>
<dbReference type="InterPro" id="IPR008928">
    <property type="entry name" value="6-hairpin_glycosidase_sf"/>
</dbReference>
<keyword evidence="4 9" id="KW-0378">Hydrolase</keyword>
<dbReference type="PRINTS" id="PR00736">
    <property type="entry name" value="GLHYDRLASE15"/>
</dbReference>
<evidence type="ECO:0000256" key="7">
    <source>
        <dbReference type="ARBA" id="ARBA00023326"/>
    </source>
</evidence>
<evidence type="ECO:0000256" key="1">
    <source>
        <dbReference type="ARBA" id="ARBA00001863"/>
    </source>
</evidence>
<feature type="domain" description="GH15-like" evidence="8">
    <location>
        <begin position="164"/>
        <end position="477"/>
    </location>
</feature>
<dbReference type="Pfam" id="PF00723">
    <property type="entry name" value="Glyco_hydro_15"/>
    <property type="match status" value="1"/>
</dbReference>
<evidence type="ECO:0000256" key="3">
    <source>
        <dbReference type="ARBA" id="ARBA00012593"/>
    </source>
</evidence>
<keyword evidence="5" id="KW-0119">Carbohydrate metabolism</keyword>
<dbReference type="EMBL" id="JAIVFP010000001">
    <property type="protein sequence ID" value="MCI4682909.1"/>
    <property type="molecule type" value="Genomic_DNA"/>
</dbReference>
<keyword evidence="7" id="KW-0624">Polysaccharide degradation</keyword>
<proteinExistence type="inferred from homology"/>
<evidence type="ECO:0000256" key="5">
    <source>
        <dbReference type="ARBA" id="ARBA00023277"/>
    </source>
</evidence>
<dbReference type="EC" id="3.2.1.3" evidence="3"/>
<dbReference type="InterPro" id="IPR000165">
    <property type="entry name" value="Glucoamylase"/>
</dbReference>
<organism evidence="9 10">
    <name type="scientific">Candidatus Rhodoblastus alkanivorans</name>
    <dbReference type="NCBI Taxonomy" id="2954117"/>
    <lineage>
        <taxon>Bacteria</taxon>
        <taxon>Pseudomonadati</taxon>
        <taxon>Pseudomonadota</taxon>
        <taxon>Alphaproteobacteria</taxon>
        <taxon>Hyphomicrobiales</taxon>
        <taxon>Rhodoblastaceae</taxon>
        <taxon>Rhodoblastus</taxon>
    </lineage>
</organism>
<keyword evidence="6" id="KW-0326">Glycosidase</keyword>
<evidence type="ECO:0000256" key="2">
    <source>
        <dbReference type="ARBA" id="ARBA00006188"/>
    </source>
</evidence>
<accession>A0ABS9Z5K4</accession>
<dbReference type="PANTHER" id="PTHR31616:SF9">
    <property type="entry name" value="GLUCOAMYLASE, INTRACELLULAR SPORULATION-SPECIFIC"/>
    <property type="match status" value="1"/>
</dbReference>
<reference evidence="9" key="1">
    <citation type="journal article" date="2022" name="ISME J.">
        <title>Identification of active gaseous-alkane degraders at natural gas seeps.</title>
        <authorList>
            <person name="Farhan Ul Haque M."/>
            <person name="Hernandez M."/>
            <person name="Crombie A.T."/>
            <person name="Murrell J.C."/>
        </authorList>
    </citation>
    <scope>NUCLEOTIDE SEQUENCE</scope>
    <source>
        <strain evidence="9">PC2</strain>
    </source>
</reference>
<evidence type="ECO:0000313" key="10">
    <source>
        <dbReference type="Proteomes" id="UP001139104"/>
    </source>
</evidence>
<evidence type="ECO:0000256" key="4">
    <source>
        <dbReference type="ARBA" id="ARBA00022801"/>
    </source>
</evidence>
<evidence type="ECO:0000313" key="9">
    <source>
        <dbReference type="EMBL" id="MCI4682909.1"/>
    </source>
</evidence>
<name>A0ABS9Z5K4_9HYPH</name>
<gene>
    <name evidence="9" type="ORF">K2U94_09055</name>
</gene>
<protein>
    <recommendedName>
        <fullName evidence="3">glucan 1,4-alpha-glucosidase</fullName>
        <ecNumber evidence="3">3.2.1.3</ecNumber>
    </recommendedName>
</protein>
<comment type="similarity">
    <text evidence="2">Belongs to the glycosyl hydrolase 15 family.</text>
</comment>
<keyword evidence="10" id="KW-1185">Reference proteome</keyword>
<dbReference type="PANTHER" id="PTHR31616">
    <property type="entry name" value="TREHALASE"/>
    <property type="match status" value="1"/>
</dbReference>
<dbReference type="Proteomes" id="UP001139104">
    <property type="component" value="Unassembled WGS sequence"/>
</dbReference>
<dbReference type="InterPro" id="IPR012341">
    <property type="entry name" value="6hp_glycosidase-like_sf"/>
</dbReference>
<sequence length="489" mass="55092">MSKPRSEPWTQGLDDWLARQYRRCAELMPRAISATHLVKHRPNYGQTIRPARGSILASTDLAENPDYFFHWLRDSSVVVDGLRYLIEDGSLGDEGLRLFGEFVEFSLALGQLDGRANPHDEEERAGVLPDHVKYVRTREEMADIHGESVLGEARLTADGRLDILQWSRPQNDGPALRALALMRYWRNESLRPLLPIAAMRTLIEDDLDYTLKYWREPCYDIWEEHRRRHYHTQIAQFAVLSDGAEWAQSLADARRAENCALAAQETARTLDQYFDAGAGAYLTPLPDPSLKPTPTMRLDFAAILGVVQAARLSGPHSPADPKALATLARLEQLFDGAYLINRNRPKECGIAHGRYDGDVYFTGGAFYFSTLGAAEFYYRFAIAAATGEPIALSLYNRERLAEMLGEEAWVLGEEALRPQFRERLARVLIERGDAVMATVRRFAPESGVLAEQFSHIDGAPTSALNLTWSYASFIIASACRRQALRSMDR</sequence>
<dbReference type="Gene3D" id="1.50.10.10">
    <property type="match status" value="1"/>
</dbReference>
<dbReference type="GO" id="GO:0016787">
    <property type="term" value="F:hydrolase activity"/>
    <property type="evidence" value="ECO:0007669"/>
    <property type="project" value="UniProtKB-KW"/>
</dbReference>
<dbReference type="InterPro" id="IPR011613">
    <property type="entry name" value="GH15-like"/>
</dbReference>